<dbReference type="PRINTS" id="PR01217">
    <property type="entry name" value="PRICHEXTENSN"/>
</dbReference>
<organism evidence="2 3">
    <name type="scientific">Coptis chinensis</name>
    <dbReference type="NCBI Taxonomy" id="261450"/>
    <lineage>
        <taxon>Eukaryota</taxon>
        <taxon>Viridiplantae</taxon>
        <taxon>Streptophyta</taxon>
        <taxon>Embryophyta</taxon>
        <taxon>Tracheophyta</taxon>
        <taxon>Spermatophyta</taxon>
        <taxon>Magnoliopsida</taxon>
        <taxon>Ranunculales</taxon>
        <taxon>Ranunculaceae</taxon>
        <taxon>Coptidoideae</taxon>
        <taxon>Coptis</taxon>
    </lineage>
</organism>
<feature type="compositionally biased region" description="Pro residues" evidence="1">
    <location>
        <begin position="121"/>
        <end position="148"/>
    </location>
</feature>
<reference evidence="2 3" key="1">
    <citation type="submission" date="2020-10" db="EMBL/GenBank/DDBJ databases">
        <title>The Coptis chinensis genome and diversification of protoberbering-type alkaloids.</title>
        <authorList>
            <person name="Wang B."/>
            <person name="Shu S."/>
            <person name="Song C."/>
            <person name="Liu Y."/>
        </authorList>
    </citation>
    <scope>NUCLEOTIDE SEQUENCE [LARGE SCALE GENOMIC DNA]</scope>
    <source>
        <strain evidence="2">HL-2020</strain>
        <tissue evidence="2">Leaf</tissue>
    </source>
</reference>
<name>A0A835GVE4_9MAGN</name>
<dbReference type="OrthoDB" id="785270at2759"/>
<dbReference type="PANTHER" id="PTHR47488">
    <property type="entry name" value="HEAVY METAL TRANSPORT/DETOXIFICATION SUPERFAMILY PROTEIN"/>
    <property type="match status" value="1"/>
</dbReference>
<dbReference type="EMBL" id="JADFTS010000009">
    <property type="protein sequence ID" value="KAF9587511.1"/>
    <property type="molecule type" value="Genomic_DNA"/>
</dbReference>
<feature type="region of interest" description="Disordered" evidence="1">
    <location>
        <begin position="101"/>
        <end position="148"/>
    </location>
</feature>
<comment type="caution">
    <text evidence="2">The sequence shown here is derived from an EMBL/GenBank/DDBJ whole genome shotgun (WGS) entry which is preliminary data.</text>
</comment>
<dbReference type="GO" id="GO:1900150">
    <property type="term" value="P:regulation of defense response to fungus"/>
    <property type="evidence" value="ECO:0007669"/>
    <property type="project" value="InterPro"/>
</dbReference>
<evidence type="ECO:0000256" key="1">
    <source>
        <dbReference type="SAM" id="MobiDB-lite"/>
    </source>
</evidence>
<dbReference type="AlphaFoldDB" id="A0A835GVE4"/>
<dbReference type="PANTHER" id="PTHR47488:SF7">
    <property type="entry name" value="HEAVY METAL TRANSPORT_DETOXIFICATION SUPERFAMILY PROTEIN"/>
    <property type="match status" value="1"/>
</dbReference>
<proteinExistence type="predicted"/>
<sequence length="293" mass="31806">MVMIVVVEVVDVLINDGGGGDSLNKTVVVVVEWWWEVMMVVVDGGGSGGGGGGSREIQSKIFDEENNTVIITGFFCCPCKFAKKLCCKAGKVIKSIEVIQIREPEKPDPEPDNPPIEDEPSPPVEPAPPPVEPVPAPPPVEPVPAPPPVEPMPPQVKIIGPIFNGYPPPPPPPFGGCCRPCYEGYGGGQCHCGYQLPVAPSPCYDYFGSRSVPCSCGCGGYRRCVSSCDYYASEENPNTCNISKDLKNVWYCRNRFRYTRLTGARELCITPEAWVASGVEPAVERTKEFLPWQ</sequence>
<keyword evidence="3" id="KW-1185">Reference proteome</keyword>
<protein>
    <submittedName>
        <fullName evidence="2">Uncharacterized protein</fullName>
    </submittedName>
</protein>
<evidence type="ECO:0000313" key="3">
    <source>
        <dbReference type="Proteomes" id="UP000631114"/>
    </source>
</evidence>
<dbReference type="Proteomes" id="UP000631114">
    <property type="component" value="Unassembled WGS sequence"/>
</dbReference>
<dbReference type="InterPro" id="IPR044169">
    <property type="entry name" value="PI21"/>
</dbReference>
<evidence type="ECO:0000313" key="2">
    <source>
        <dbReference type="EMBL" id="KAF9587511.1"/>
    </source>
</evidence>
<gene>
    <name evidence="2" type="ORF">IFM89_003529</name>
</gene>
<accession>A0A835GVE4</accession>